<evidence type="ECO:0000256" key="2">
    <source>
        <dbReference type="ARBA" id="ARBA00022729"/>
    </source>
</evidence>
<dbReference type="PRINTS" id="PR01805">
    <property type="entry name" value="VACJLIPOPROT"/>
</dbReference>
<evidence type="ECO:0000313" key="5">
    <source>
        <dbReference type="Proteomes" id="UP001169862"/>
    </source>
</evidence>
<proteinExistence type="inferred from homology"/>
<dbReference type="PANTHER" id="PTHR30035:SF3">
    <property type="entry name" value="INTERMEMBRANE PHOSPHOLIPID TRANSPORT SYSTEM LIPOPROTEIN MLAA"/>
    <property type="match status" value="1"/>
</dbReference>
<dbReference type="GO" id="GO:0016020">
    <property type="term" value="C:membrane"/>
    <property type="evidence" value="ECO:0007669"/>
    <property type="project" value="InterPro"/>
</dbReference>
<dbReference type="GO" id="GO:0120010">
    <property type="term" value="P:intermembrane phospholipid transfer"/>
    <property type="evidence" value="ECO:0007669"/>
    <property type="project" value="TreeGrafter"/>
</dbReference>
<evidence type="ECO:0000256" key="1">
    <source>
        <dbReference type="ARBA" id="ARBA00010634"/>
    </source>
</evidence>
<dbReference type="AlphaFoldDB" id="A0AAW7XHJ2"/>
<evidence type="ECO:0000313" key="4">
    <source>
        <dbReference type="EMBL" id="MDO6452529.1"/>
    </source>
</evidence>
<evidence type="ECO:0000256" key="3">
    <source>
        <dbReference type="SAM" id="SignalP"/>
    </source>
</evidence>
<dbReference type="RefSeq" id="WP_075172656.1">
    <property type="nucleotide sequence ID" value="NZ_CAXPFL010000006.1"/>
</dbReference>
<feature type="chain" id="PRO_5043767961" evidence="3">
    <location>
        <begin position="29"/>
        <end position="241"/>
    </location>
</feature>
<sequence>MSLFTKSLSKTSFLTLCLGSSIGLYSSAAVSEVESDPWEGVNRITYGFNKGVDLVVLRPLAKGYEFVTPDPVEKGVHNFFSNLSDVGSLVNNLLQLKGDASAHDFARIMLNTTFGLGGILDVATPMGSPKSGEDFGQTLGYWGVGSGPYLVLPFLGPSSVRDGFAKIPDSYTNVWGQAVDHVPTRNTGYGLEVLDARVGLFPLEKLISGDEYSFVRDAYLQRREFSVRDGRMDTGFDASDF</sequence>
<dbReference type="PANTHER" id="PTHR30035">
    <property type="entry name" value="LIPOPROTEIN VACJ-RELATED"/>
    <property type="match status" value="1"/>
</dbReference>
<name>A0AAW7XHJ2_9GAMM</name>
<feature type="signal peptide" evidence="3">
    <location>
        <begin position="1"/>
        <end position="28"/>
    </location>
</feature>
<keyword evidence="4" id="KW-0449">Lipoprotein</keyword>
<comment type="caution">
    <text evidence="4">The sequence shown here is derived from an EMBL/GenBank/DDBJ whole genome shotgun (WGS) entry which is preliminary data.</text>
</comment>
<keyword evidence="2 3" id="KW-0732">Signal</keyword>
<dbReference type="Proteomes" id="UP001169862">
    <property type="component" value="Unassembled WGS sequence"/>
</dbReference>
<protein>
    <submittedName>
        <fullName evidence="4">VacJ family lipoprotein</fullName>
    </submittedName>
</protein>
<gene>
    <name evidence="4" type="ORF">Q4490_03025</name>
</gene>
<accession>A0AAW7XHJ2</accession>
<reference evidence="4" key="1">
    <citation type="submission" date="2023-07" db="EMBL/GenBank/DDBJ databases">
        <title>Genome content predicts the carbon catabolic preferences of heterotrophic bacteria.</title>
        <authorList>
            <person name="Gralka M."/>
        </authorList>
    </citation>
    <scope>NUCLEOTIDE SEQUENCE</scope>
    <source>
        <strain evidence="4">I2M16</strain>
    </source>
</reference>
<dbReference type="Pfam" id="PF04333">
    <property type="entry name" value="MlaA"/>
    <property type="match status" value="1"/>
</dbReference>
<dbReference type="EMBL" id="JAUOPG010000002">
    <property type="protein sequence ID" value="MDO6452529.1"/>
    <property type="molecule type" value="Genomic_DNA"/>
</dbReference>
<organism evidence="4 5">
    <name type="scientific">Neptunomonas phycophila</name>
    <dbReference type="NCBI Taxonomy" id="1572645"/>
    <lineage>
        <taxon>Bacteria</taxon>
        <taxon>Pseudomonadati</taxon>
        <taxon>Pseudomonadota</taxon>
        <taxon>Gammaproteobacteria</taxon>
        <taxon>Oceanospirillales</taxon>
        <taxon>Oceanospirillaceae</taxon>
        <taxon>Neptunomonas</taxon>
    </lineage>
</organism>
<comment type="similarity">
    <text evidence="1">Belongs to the MlaA family.</text>
</comment>
<dbReference type="InterPro" id="IPR007428">
    <property type="entry name" value="MlaA"/>
</dbReference>